<dbReference type="eggNOG" id="COG2512">
    <property type="taxonomic scope" value="Bacteria"/>
</dbReference>
<dbReference type="AlphaFoldDB" id="E1QJY7"/>
<reference evidence="1 2" key="1">
    <citation type="journal article" date="2010" name="Stand. Genomic Sci.">
        <title>Complete genome sequence of Desulfarculus baarsii type strain (2st14).</title>
        <authorList>
            <person name="Sun H."/>
            <person name="Spring S."/>
            <person name="Lapidus A."/>
            <person name="Davenport K."/>
            <person name="Del Rio T.G."/>
            <person name="Tice H."/>
            <person name="Nolan M."/>
            <person name="Copeland A."/>
            <person name="Cheng J.F."/>
            <person name="Lucas S."/>
            <person name="Tapia R."/>
            <person name="Goodwin L."/>
            <person name="Pitluck S."/>
            <person name="Ivanova N."/>
            <person name="Pagani I."/>
            <person name="Mavromatis K."/>
            <person name="Ovchinnikova G."/>
            <person name="Pati A."/>
            <person name="Chen A."/>
            <person name="Palaniappan K."/>
            <person name="Hauser L."/>
            <person name="Chang Y.J."/>
            <person name="Jeffries C.D."/>
            <person name="Detter J.C."/>
            <person name="Han C."/>
            <person name="Rohde M."/>
            <person name="Brambilla E."/>
            <person name="Goker M."/>
            <person name="Woyke T."/>
            <person name="Bristow J."/>
            <person name="Eisen J.A."/>
            <person name="Markowitz V."/>
            <person name="Hugenholtz P."/>
            <person name="Kyrpides N.C."/>
            <person name="Klenk H.P."/>
            <person name="Land M."/>
        </authorList>
    </citation>
    <scope>NUCLEOTIDE SEQUENCE [LARGE SCALE GENOMIC DNA]</scope>
    <source>
        <strain evidence="2">ATCC 33931 / DSM 2075 / LMG 7858 / VKM B-1802 / 2st14</strain>
    </source>
</reference>
<dbReference type="KEGG" id="dbr:Deba_2523"/>
<name>E1QJY7_DESB2</name>
<protein>
    <submittedName>
        <fullName evidence="1">Uncharacterized protein</fullName>
    </submittedName>
</protein>
<dbReference type="STRING" id="644282.Deba_2523"/>
<dbReference type="Proteomes" id="UP000009047">
    <property type="component" value="Chromosome"/>
</dbReference>
<dbReference type="OrthoDB" id="5516583at2"/>
<organism evidence="1 2">
    <name type="scientific">Desulfarculus baarsii (strain ATCC 33931 / DSM 2075 / LMG 7858 / VKM B-1802 / 2st14)</name>
    <dbReference type="NCBI Taxonomy" id="644282"/>
    <lineage>
        <taxon>Bacteria</taxon>
        <taxon>Pseudomonadati</taxon>
        <taxon>Thermodesulfobacteriota</taxon>
        <taxon>Desulfarculia</taxon>
        <taxon>Desulfarculales</taxon>
        <taxon>Desulfarculaceae</taxon>
        <taxon>Desulfarculus</taxon>
    </lineage>
</organism>
<dbReference type="HOGENOM" id="CLU_158392_0_0_7"/>
<accession>E1QJY7</accession>
<keyword evidence="2" id="KW-1185">Reference proteome</keyword>
<evidence type="ECO:0000313" key="2">
    <source>
        <dbReference type="Proteomes" id="UP000009047"/>
    </source>
</evidence>
<proteinExistence type="predicted"/>
<dbReference type="RefSeq" id="WP_013259319.1">
    <property type="nucleotide sequence ID" value="NC_014365.1"/>
</dbReference>
<dbReference type="EMBL" id="CP002085">
    <property type="protein sequence ID" value="ADK85880.1"/>
    <property type="molecule type" value="Genomic_DNA"/>
</dbReference>
<evidence type="ECO:0000313" key="1">
    <source>
        <dbReference type="EMBL" id="ADK85880.1"/>
    </source>
</evidence>
<sequence length="121" mass="13386">MQCNRCGRRTPEDELFDHATGTLCEDCYISAINPVRTCDPWAVFTAKHAPHAESLTPLQQRIVDIVDKRQPLSHAALGEAAGLEPLDLEHELATLAHMAVIRARRLDSGEVVLMRSTTGKE</sequence>
<gene>
    <name evidence="1" type="ordered locus">Deba_2523</name>
</gene>